<dbReference type="GO" id="GO:0005829">
    <property type="term" value="C:cytosol"/>
    <property type="evidence" value="ECO:0007669"/>
    <property type="project" value="TreeGrafter"/>
</dbReference>
<gene>
    <name evidence="8" type="ORF">A966_03970</name>
</gene>
<comment type="pathway">
    <text evidence="1">Cofactor biosynthesis; thiamine diphosphate biosynthesis.</text>
</comment>
<evidence type="ECO:0000256" key="5">
    <source>
        <dbReference type="ARBA" id="ARBA00022777"/>
    </source>
</evidence>
<keyword evidence="3" id="KW-0808">Transferase</keyword>
<evidence type="ECO:0000256" key="2">
    <source>
        <dbReference type="ARBA" id="ARBA00012135"/>
    </source>
</evidence>
<dbReference type="InterPro" id="IPR013749">
    <property type="entry name" value="PM/HMP-P_kinase-1"/>
</dbReference>
<reference evidence="8 9" key="1">
    <citation type="submission" date="2012-07" db="EMBL/GenBank/DDBJ databases">
        <title>Genome sequence of Brachyspira sp. 30446, isolated from a pig with mucohaemorrhagic colitis.</title>
        <authorList>
            <person name="Rubin J.E."/>
            <person name="Fernando C."/>
            <person name="Harding J.C.S."/>
            <person name="Hill J.E."/>
        </authorList>
    </citation>
    <scope>NUCLEOTIDE SEQUENCE [LARGE SCALE GENOMIC DNA]</scope>
    <source>
        <strain evidence="8 9">30446</strain>
    </source>
</reference>
<dbReference type="CDD" id="cd01169">
    <property type="entry name" value="HMPP_kinase"/>
    <property type="match status" value="1"/>
</dbReference>
<evidence type="ECO:0000313" key="9">
    <source>
        <dbReference type="Proteomes" id="UP000011663"/>
    </source>
</evidence>
<evidence type="ECO:0000256" key="1">
    <source>
        <dbReference type="ARBA" id="ARBA00004948"/>
    </source>
</evidence>
<dbReference type="OrthoDB" id="9810880at2"/>
<evidence type="ECO:0000313" key="8">
    <source>
        <dbReference type="EMBL" id="EKV57720.1"/>
    </source>
</evidence>
<dbReference type="GO" id="GO:0005524">
    <property type="term" value="F:ATP binding"/>
    <property type="evidence" value="ECO:0007669"/>
    <property type="project" value="UniProtKB-KW"/>
</dbReference>
<keyword evidence="5 8" id="KW-0418">Kinase</keyword>
<dbReference type="PANTHER" id="PTHR20858">
    <property type="entry name" value="PHOSPHOMETHYLPYRIMIDINE KINASE"/>
    <property type="match status" value="1"/>
</dbReference>
<evidence type="ECO:0000256" key="4">
    <source>
        <dbReference type="ARBA" id="ARBA00022741"/>
    </source>
</evidence>
<dbReference type="AlphaFoldDB" id="A0A2U4F8M1"/>
<organism evidence="8 9">
    <name type="scientific">Brachyspira hampsonii 30446</name>
    <dbReference type="NCBI Taxonomy" id="1289135"/>
    <lineage>
        <taxon>Bacteria</taxon>
        <taxon>Pseudomonadati</taxon>
        <taxon>Spirochaetota</taxon>
        <taxon>Spirochaetia</taxon>
        <taxon>Brachyspirales</taxon>
        <taxon>Brachyspiraceae</taxon>
        <taxon>Brachyspira</taxon>
    </lineage>
</organism>
<dbReference type="Pfam" id="PF08543">
    <property type="entry name" value="Phos_pyr_kin"/>
    <property type="match status" value="1"/>
</dbReference>
<proteinExistence type="predicted"/>
<dbReference type="EMBL" id="ALNZ01000017">
    <property type="protein sequence ID" value="EKV57720.1"/>
    <property type="molecule type" value="Genomic_DNA"/>
</dbReference>
<dbReference type="PANTHER" id="PTHR20858:SF17">
    <property type="entry name" value="HYDROXYMETHYLPYRIMIDINE_PHOSPHOMETHYLPYRIMIDINE KINASE THI20-RELATED"/>
    <property type="match status" value="1"/>
</dbReference>
<dbReference type="FunFam" id="3.40.1190.20:FF:000003">
    <property type="entry name" value="Phosphomethylpyrimidine kinase ThiD"/>
    <property type="match status" value="1"/>
</dbReference>
<dbReference type="Proteomes" id="UP000011663">
    <property type="component" value="Unassembled WGS sequence"/>
</dbReference>
<evidence type="ECO:0000259" key="7">
    <source>
        <dbReference type="Pfam" id="PF08543"/>
    </source>
</evidence>
<keyword evidence="4" id="KW-0547">Nucleotide-binding</keyword>
<dbReference type="GO" id="GO:0009228">
    <property type="term" value="P:thiamine biosynthetic process"/>
    <property type="evidence" value="ECO:0007669"/>
    <property type="project" value="InterPro"/>
</dbReference>
<dbReference type="InterPro" id="IPR029056">
    <property type="entry name" value="Ribokinase-like"/>
</dbReference>
<dbReference type="Gene3D" id="3.40.1190.20">
    <property type="match status" value="1"/>
</dbReference>
<evidence type="ECO:0000256" key="3">
    <source>
        <dbReference type="ARBA" id="ARBA00022679"/>
    </source>
</evidence>
<feature type="domain" description="Pyridoxamine kinase/Phosphomethylpyrimidine kinase" evidence="7">
    <location>
        <begin position="11"/>
        <end position="258"/>
    </location>
</feature>
<sequence length="269" mass="29175">MLKALTIAGFDGSGGAGIQADLKTFSALGCYGMCVLTALPVQNTQGVRNCYEIELKAIKEQLECIFDDIIPDAIKIGMLFNSDIIKLVADFLKNNAKNIPIVVDPVMVAKSGDRLLLEEAVDSLKKYILPISTIVTPNIPEAEDLTSKKIKTDDDMIEAANDILNMGAKNVMLKGGHLEGELSRDLFMSKESKEFLDALRIDTKNTHGTGCTLSAAICSYMAHGKTPLEASKLGKEYLFNALKAGKTDSVGKGHGPVHHFYEAWTHLSI</sequence>
<dbReference type="RefSeq" id="WP_008722606.1">
    <property type="nucleotide sequence ID" value="NZ_JH994110.1"/>
</dbReference>
<dbReference type="EC" id="2.7.1.49" evidence="2"/>
<comment type="caution">
    <text evidence="8">The sequence shown here is derived from an EMBL/GenBank/DDBJ whole genome shotgun (WGS) entry which is preliminary data.</text>
</comment>
<dbReference type="InterPro" id="IPR004399">
    <property type="entry name" value="HMP/HMP-P_kinase_dom"/>
</dbReference>
<dbReference type="GeneID" id="66487252"/>
<name>A0A2U4F8M1_9SPIR</name>
<protein>
    <recommendedName>
        <fullName evidence="2">hydroxymethylpyrimidine kinase</fullName>
        <ecNumber evidence="2">2.7.1.49</ecNumber>
    </recommendedName>
</protein>
<evidence type="ECO:0000256" key="6">
    <source>
        <dbReference type="ARBA" id="ARBA00022840"/>
    </source>
</evidence>
<dbReference type="GO" id="GO:0008902">
    <property type="term" value="F:hydroxymethylpyrimidine kinase activity"/>
    <property type="evidence" value="ECO:0007669"/>
    <property type="project" value="UniProtKB-EC"/>
</dbReference>
<dbReference type="SUPFAM" id="SSF53613">
    <property type="entry name" value="Ribokinase-like"/>
    <property type="match status" value="1"/>
</dbReference>
<keyword evidence="6" id="KW-0067">ATP-binding</keyword>
<dbReference type="NCBIfam" id="TIGR00097">
    <property type="entry name" value="HMP-P_kinase"/>
    <property type="match status" value="1"/>
</dbReference>
<dbReference type="GO" id="GO:0008972">
    <property type="term" value="F:phosphomethylpyrimidine kinase activity"/>
    <property type="evidence" value="ECO:0007669"/>
    <property type="project" value="InterPro"/>
</dbReference>
<accession>A0A2U4F8M1</accession>
<dbReference type="STRING" id="1289135.A966_03970"/>